<proteinExistence type="predicted"/>
<gene>
    <name evidence="1" type="ORF">Pmani_021308</name>
</gene>
<reference evidence="1" key="1">
    <citation type="submission" date="2023-11" db="EMBL/GenBank/DDBJ databases">
        <title>Genome assemblies of two species of porcelain crab, Petrolisthes cinctipes and Petrolisthes manimaculis (Anomura: Porcellanidae).</title>
        <authorList>
            <person name="Angst P."/>
        </authorList>
    </citation>
    <scope>NUCLEOTIDE SEQUENCE</scope>
    <source>
        <strain evidence="1">PB745_02</strain>
        <tissue evidence="1">Gill</tissue>
    </source>
</reference>
<organism evidence="1 2">
    <name type="scientific">Petrolisthes manimaculis</name>
    <dbReference type="NCBI Taxonomy" id="1843537"/>
    <lineage>
        <taxon>Eukaryota</taxon>
        <taxon>Metazoa</taxon>
        <taxon>Ecdysozoa</taxon>
        <taxon>Arthropoda</taxon>
        <taxon>Crustacea</taxon>
        <taxon>Multicrustacea</taxon>
        <taxon>Malacostraca</taxon>
        <taxon>Eumalacostraca</taxon>
        <taxon>Eucarida</taxon>
        <taxon>Decapoda</taxon>
        <taxon>Pleocyemata</taxon>
        <taxon>Anomura</taxon>
        <taxon>Galatheoidea</taxon>
        <taxon>Porcellanidae</taxon>
        <taxon>Petrolisthes</taxon>
    </lineage>
</organism>
<dbReference type="EMBL" id="JAWZYT010002075">
    <property type="protein sequence ID" value="KAK4306901.1"/>
    <property type="molecule type" value="Genomic_DNA"/>
</dbReference>
<protein>
    <submittedName>
        <fullName evidence="1">Uncharacterized protein</fullName>
    </submittedName>
</protein>
<keyword evidence="2" id="KW-1185">Reference proteome</keyword>
<evidence type="ECO:0000313" key="2">
    <source>
        <dbReference type="Proteomes" id="UP001292094"/>
    </source>
</evidence>
<dbReference type="Proteomes" id="UP001292094">
    <property type="component" value="Unassembled WGS sequence"/>
</dbReference>
<sequence>MALGSIPTHQIATSLGAEKARALLMFHAFISCDTVSSFAGKGKKTAFNSWKSFDAVMDIFARLVTRPGSFEEDCMSILESYVVVMYDRESAETTVNSARKQMFTCKGRSFNAIPPSRTALLQYAQRATY</sequence>
<accession>A0AAE1PF69</accession>
<dbReference type="AlphaFoldDB" id="A0AAE1PF69"/>
<comment type="caution">
    <text evidence="1">The sequence shown here is derived from an EMBL/GenBank/DDBJ whole genome shotgun (WGS) entry which is preliminary data.</text>
</comment>
<name>A0AAE1PF69_9EUCA</name>
<evidence type="ECO:0000313" key="1">
    <source>
        <dbReference type="EMBL" id="KAK4306901.1"/>
    </source>
</evidence>